<evidence type="ECO:0000256" key="1">
    <source>
        <dbReference type="ARBA" id="ARBA00007634"/>
    </source>
</evidence>
<proteinExistence type="inferred from homology"/>
<keyword evidence="3 7" id="KW-0694">RNA-binding</keyword>
<dbReference type="Gene3D" id="1.20.58.110">
    <property type="entry name" value="Ribosomal protein S20"/>
    <property type="match status" value="1"/>
</dbReference>
<gene>
    <name evidence="7 8" type="primary">rpsT</name>
    <name evidence="8" type="ORF">OEV82_00615</name>
</gene>
<keyword evidence="2 7" id="KW-0699">rRNA-binding</keyword>
<evidence type="ECO:0000256" key="4">
    <source>
        <dbReference type="ARBA" id="ARBA00022980"/>
    </source>
</evidence>
<comment type="function">
    <text evidence="7">Binds directly to 16S ribosomal RNA.</text>
</comment>
<name>A0ABT2WBA3_9BACI</name>
<dbReference type="Pfam" id="PF01649">
    <property type="entry name" value="Ribosomal_S20p"/>
    <property type="match status" value="1"/>
</dbReference>
<evidence type="ECO:0000256" key="7">
    <source>
        <dbReference type="HAMAP-Rule" id="MF_00500"/>
    </source>
</evidence>
<protein>
    <recommendedName>
        <fullName evidence="6 7">Small ribosomal subunit protein bS20</fullName>
    </recommendedName>
</protein>
<dbReference type="PANTHER" id="PTHR33398">
    <property type="entry name" value="30S RIBOSOMAL PROTEIN S20"/>
    <property type="match status" value="1"/>
</dbReference>
<evidence type="ECO:0000313" key="8">
    <source>
        <dbReference type="EMBL" id="MCU9592953.1"/>
    </source>
</evidence>
<evidence type="ECO:0000256" key="2">
    <source>
        <dbReference type="ARBA" id="ARBA00022730"/>
    </source>
</evidence>
<dbReference type="HAMAP" id="MF_00500">
    <property type="entry name" value="Ribosomal_bS20"/>
    <property type="match status" value="1"/>
</dbReference>
<dbReference type="InterPro" id="IPR036510">
    <property type="entry name" value="Ribosomal_bS20_sf"/>
</dbReference>
<dbReference type="InterPro" id="IPR002583">
    <property type="entry name" value="Ribosomal_bS20"/>
</dbReference>
<dbReference type="RefSeq" id="WP_173660479.1">
    <property type="nucleotide sequence ID" value="NZ_JAOUSE010000001.1"/>
</dbReference>
<keyword evidence="5 7" id="KW-0687">Ribonucleoprotein</keyword>
<dbReference type="GO" id="GO:0005840">
    <property type="term" value="C:ribosome"/>
    <property type="evidence" value="ECO:0007669"/>
    <property type="project" value="UniProtKB-KW"/>
</dbReference>
<dbReference type="EMBL" id="JAOUSE010000001">
    <property type="protein sequence ID" value="MCU9592953.1"/>
    <property type="molecule type" value="Genomic_DNA"/>
</dbReference>
<sequence>MANIKSAIKRIKTNEQNRVRNASDKSAMRTAMKKVELAVANNNVDEAKEALTVAIRKIDKAVTKGFLHRNSAARYKSRLAKKVNSLNA</sequence>
<reference evidence="8 9" key="1">
    <citation type="submission" date="2022-10" db="EMBL/GenBank/DDBJ databases">
        <title>Description of Fervidibacillus gen. nov. in the family Fervidibacillaceae fam. nov. with two species, Fervidibacillus albus sp. nov., and Fervidibacillus halotolerans sp. nov., isolated from tidal flat sediments.</title>
        <authorList>
            <person name="Kwon K.K."/>
            <person name="Yang S.-H."/>
        </authorList>
    </citation>
    <scope>NUCLEOTIDE SEQUENCE [LARGE SCALE GENOMIC DNA]</scope>
    <source>
        <strain evidence="8 9">DSM 23332</strain>
    </source>
</reference>
<evidence type="ECO:0000256" key="6">
    <source>
        <dbReference type="ARBA" id="ARBA00035136"/>
    </source>
</evidence>
<keyword evidence="9" id="KW-1185">Reference proteome</keyword>
<dbReference type="NCBIfam" id="TIGR00029">
    <property type="entry name" value="S20"/>
    <property type="match status" value="1"/>
</dbReference>
<dbReference type="Proteomes" id="UP001208656">
    <property type="component" value="Unassembled WGS sequence"/>
</dbReference>
<evidence type="ECO:0000313" key="9">
    <source>
        <dbReference type="Proteomes" id="UP001208656"/>
    </source>
</evidence>
<comment type="similarity">
    <text evidence="1 7">Belongs to the bacterial ribosomal protein bS20 family.</text>
</comment>
<keyword evidence="4 7" id="KW-0689">Ribosomal protein</keyword>
<evidence type="ECO:0000256" key="3">
    <source>
        <dbReference type="ARBA" id="ARBA00022884"/>
    </source>
</evidence>
<organism evidence="8 9">
    <name type="scientific">Pallidibacillus thermolactis</name>
    <dbReference type="NCBI Taxonomy" id="251051"/>
    <lineage>
        <taxon>Bacteria</taxon>
        <taxon>Bacillati</taxon>
        <taxon>Bacillota</taxon>
        <taxon>Bacilli</taxon>
        <taxon>Bacillales</taxon>
        <taxon>Bacillaceae</taxon>
        <taxon>Pallidibacillus</taxon>
    </lineage>
</organism>
<accession>A0ABT2WBA3</accession>
<comment type="caution">
    <text evidence="8">The sequence shown here is derived from an EMBL/GenBank/DDBJ whole genome shotgun (WGS) entry which is preliminary data.</text>
</comment>
<dbReference type="PANTHER" id="PTHR33398:SF1">
    <property type="entry name" value="SMALL RIBOSOMAL SUBUNIT PROTEIN BS20C"/>
    <property type="match status" value="1"/>
</dbReference>
<evidence type="ECO:0000256" key="5">
    <source>
        <dbReference type="ARBA" id="ARBA00023274"/>
    </source>
</evidence>
<dbReference type="SUPFAM" id="SSF46992">
    <property type="entry name" value="Ribosomal protein S20"/>
    <property type="match status" value="1"/>
</dbReference>